<keyword evidence="1" id="KW-1133">Transmembrane helix</keyword>
<proteinExistence type="predicted"/>
<dbReference type="AlphaFoldDB" id="A0AAD7ZTL0"/>
<protein>
    <submittedName>
        <fullName evidence="2">Uncharacterized protein</fullName>
    </submittedName>
</protein>
<reference evidence="2" key="1">
    <citation type="journal article" date="2023" name="IScience">
        <title>Live-bearing cockroach genome reveals convergent evolutionary mechanisms linked to viviparity in insects and beyond.</title>
        <authorList>
            <person name="Fouks B."/>
            <person name="Harrison M.C."/>
            <person name="Mikhailova A.A."/>
            <person name="Marchal E."/>
            <person name="English S."/>
            <person name="Carruthers M."/>
            <person name="Jennings E.C."/>
            <person name="Chiamaka E.L."/>
            <person name="Frigard R.A."/>
            <person name="Pippel M."/>
            <person name="Attardo G.M."/>
            <person name="Benoit J.B."/>
            <person name="Bornberg-Bauer E."/>
            <person name="Tobe S.S."/>
        </authorList>
    </citation>
    <scope>NUCLEOTIDE SEQUENCE</scope>
    <source>
        <strain evidence="2">Stay&amp;Tobe</strain>
    </source>
</reference>
<feature type="non-terminal residue" evidence="2">
    <location>
        <position position="64"/>
    </location>
</feature>
<evidence type="ECO:0000313" key="3">
    <source>
        <dbReference type="Proteomes" id="UP001233999"/>
    </source>
</evidence>
<keyword evidence="1" id="KW-0812">Transmembrane</keyword>
<evidence type="ECO:0000256" key="1">
    <source>
        <dbReference type="SAM" id="Phobius"/>
    </source>
</evidence>
<gene>
    <name evidence="2" type="ORF">L9F63_020512</name>
</gene>
<dbReference type="Proteomes" id="UP001233999">
    <property type="component" value="Unassembled WGS sequence"/>
</dbReference>
<comment type="caution">
    <text evidence="2">The sequence shown here is derived from an EMBL/GenBank/DDBJ whole genome shotgun (WGS) entry which is preliminary data.</text>
</comment>
<sequence>TRVLKESLIARNIILMSLYVNILDSITTIFCSIISTVSSIGIRNTADKISAISNPASRAVIGSG</sequence>
<keyword evidence="3" id="KW-1185">Reference proteome</keyword>
<reference evidence="2" key="2">
    <citation type="submission" date="2023-05" db="EMBL/GenBank/DDBJ databases">
        <authorList>
            <person name="Fouks B."/>
        </authorList>
    </citation>
    <scope>NUCLEOTIDE SEQUENCE</scope>
    <source>
        <strain evidence="2">Stay&amp;Tobe</strain>
        <tissue evidence="2">Testes</tissue>
    </source>
</reference>
<feature type="non-terminal residue" evidence="2">
    <location>
        <position position="1"/>
    </location>
</feature>
<feature type="transmembrane region" description="Helical" evidence="1">
    <location>
        <begin position="12"/>
        <end position="35"/>
    </location>
</feature>
<dbReference type="EMBL" id="JASPKZ010007246">
    <property type="protein sequence ID" value="KAJ9585842.1"/>
    <property type="molecule type" value="Genomic_DNA"/>
</dbReference>
<organism evidence="2 3">
    <name type="scientific">Diploptera punctata</name>
    <name type="common">Pacific beetle cockroach</name>
    <dbReference type="NCBI Taxonomy" id="6984"/>
    <lineage>
        <taxon>Eukaryota</taxon>
        <taxon>Metazoa</taxon>
        <taxon>Ecdysozoa</taxon>
        <taxon>Arthropoda</taxon>
        <taxon>Hexapoda</taxon>
        <taxon>Insecta</taxon>
        <taxon>Pterygota</taxon>
        <taxon>Neoptera</taxon>
        <taxon>Polyneoptera</taxon>
        <taxon>Dictyoptera</taxon>
        <taxon>Blattodea</taxon>
        <taxon>Blaberoidea</taxon>
        <taxon>Blaberidae</taxon>
        <taxon>Diplopterinae</taxon>
        <taxon>Diploptera</taxon>
    </lineage>
</organism>
<accession>A0AAD7ZTL0</accession>
<keyword evidence="1" id="KW-0472">Membrane</keyword>
<evidence type="ECO:0000313" key="2">
    <source>
        <dbReference type="EMBL" id="KAJ9585842.1"/>
    </source>
</evidence>
<name>A0AAD7ZTL0_DIPPU</name>